<dbReference type="Gene3D" id="1.10.630.10">
    <property type="entry name" value="Cytochrome P450"/>
    <property type="match status" value="1"/>
</dbReference>
<dbReference type="EMBL" id="AP012319">
    <property type="protein sequence ID" value="BAL86949.1"/>
    <property type="molecule type" value="Genomic_DNA"/>
</dbReference>
<keyword evidence="2" id="KW-0503">Monooxygenase</keyword>
<dbReference type="PRINTS" id="PR00359">
    <property type="entry name" value="BP450"/>
</dbReference>
<proteinExistence type="inferred from homology"/>
<keyword evidence="2" id="KW-0408">Iron</keyword>
<organism evidence="3 4">
    <name type="scientific">Actinoplanes missouriensis (strain ATCC 14538 / DSM 43046 / CBS 188.64 / JCM 3121 / NBRC 102363 / NCIMB 12654 / NRRL B-3342 / UNCC 431)</name>
    <dbReference type="NCBI Taxonomy" id="512565"/>
    <lineage>
        <taxon>Bacteria</taxon>
        <taxon>Bacillati</taxon>
        <taxon>Actinomycetota</taxon>
        <taxon>Actinomycetes</taxon>
        <taxon>Micromonosporales</taxon>
        <taxon>Micromonosporaceae</taxon>
        <taxon>Actinoplanes</taxon>
    </lineage>
</organism>
<evidence type="ECO:0000313" key="3">
    <source>
        <dbReference type="EMBL" id="BAL86949.1"/>
    </source>
</evidence>
<sequence>MTDPSPPRAPSPACGHAAVDATATAGRAGMRRARRRDRRVYLTSHPVLFALLAATRRRPAVRLGGTVLAHSRAGYLDGLLRVPLDRTAEGTTGGAAGRLTGGGLLFDQEGDDHRSSRRGLADALSADGVEKLRPIWTRLLAERIAPLAAGHPINLVDVAADLAGTTTATMLNLDVSGRDLAAAARDAAAAGAREHLPGPRRPGTRRAAAAAAAHLNDVISAGHGGAPDRREDDSGLAAMLAVAAINTTVAALPRAAAWCADAGFWPYAETDLDALVTELLRATTPTPLLPRVAAASGTIAGCPVHAGDRLILIARHAVDAHRTDPDPVGPAPPQVAQLVFGAGPHACPGARLARVQMADTLAALAPYRPKVISARPDRRSALPGWSSLILAPTR</sequence>
<dbReference type="GO" id="GO:0004497">
    <property type="term" value="F:monooxygenase activity"/>
    <property type="evidence" value="ECO:0007669"/>
    <property type="project" value="UniProtKB-KW"/>
</dbReference>
<dbReference type="PANTHER" id="PTHR46696:SF1">
    <property type="entry name" value="CYTOCHROME P450 YJIB-RELATED"/>
    <property type="match status" value="1"/>
</dbReference>
<dbReference type="eggNOG" id="COG2124">
    <property type="taxonomic scope" value="Bacteria"/>
</dbReference>
<dbReference type="PANTHER" id="PTHR46696">
    <property type="entry name" value="P450, PUTATIVE (EUROFUNG)-RELATED"/>
    <property type="match status" value="1"/>
</dbReference>
<dbReference type="GO" id="GO:0005506">
    <property type="term" value="F:iron ion binding"/>
    <property type="evidence" value="ECO:0007669"/>
    <property type="project" value="InterPro"/>
</dbReference>
<dbReference type="KEGG" id="ams:AMIS_17290"/>
<dbReference type="STRING" id="512565.AMIS_17290"/>
<gene>
    <name evidence="3" type="ordered locus">AMIS_17290</name>
</gene>
<evidence type="ECO:0000256" key="1">
    <source>
        <dbReference type="ARBA" id="ARBA00010617"/>
    </source>
</evidence>
<dbReference type="InterPro" id="IPR002397">
    <property type="entry name" value="Cyt_P450_B"/>
</dbReference>
<dbReference type="AlphaFoldDB" id="I0H1R2"/>
<dbReference type="Proteomes" id="UP000007882">
    <property type="component" value="Chromosome"/>
</dbReference>
<dbReference type="InterPro" id="IPR036396">
    <property type="entry name" value="Cyt_P450_sf"/>
</dbReference>
<keyword evidence="2" id="KW-0560">Oxidoreductase</keyword>
<dbReference type="GO" id="GO:0020037">
    <property type="term" value="F:heme binding"/>
    <property type="evidence" value="ECO:0007669"/>
    <property type="project" value="InterPro"/>
</dbReference>
<accession>I0H1R2</accession>
<dbReference type="InterPro" id="IPR001128">
    <property type="entry name" value="Cyt_P450"/>
</dbReference>
<dbReference type="RefSeq" id="WP_014441846.1">
    <property type="nucleotide sequence ID" value="NC_017093.1"/>
</dbReference>
<dbReference type="InterPro" id="IPR017972">
    <property type="entry name" value="Cyt_P450_CS"/>
</dbReference>
<dbReference type="GO" id="GO:0016705">
    <property type="term" value="F:oxidoreductase activity, acting on paired donors, with incorporation or reduction of molecular oxygen"/>
    <property type="evidence" value="ECO:0007669"/>
    <property type="project" value="InterPro"/>
</dbReference>
<evidence type="ECO:0000256" key="2">
    <source>
        <dbReference type="RuleBase" id="RU000461"/>
    </source>
</evidence>
<protein>
    <submittedName>
        <fullName evidence="3">Putative cytochrome P450</fullName>
    </submittedName>
</protein>
<reference evidence="3 4" key="1">
    <citation type="submission" date="2012-02" db="EMBL/GenBank/DDBJ databases">
        <title>Complete genome sequence of Actinoplanes missouriensis 431 (= NBRC 102363).</title>
        <authorList>
            <person name="Ohnishi Y."/>
            <person name="Ishikawa J."/>
            <person name="Sekine M."/>
            <person name="Hosoyama A."/>
            <person name="Harada T."/>
            <person name="Narita H."/>
            <person name="Hata T."/>
            <person name="Konno Y."/>
            <person name="Tutikane K."/>
            <person name="Fujita N."/>
            <person name="Horinouchi S."/>
            <person name="Hayakawa M."/>
        </authorList>
    </citation>
    <scope>NUCLEOTIDE SEQUENCE [LARGE SCALE GENOMIC DNA]</scope>
    <source>
        <strain evidence="4">ATCC 14538 / DSM 43046 / CBS 188.64 / JCM 3121 / NBRC 102363 / NCIMB 12654 / NRRL B-3342 / UNCC 431</strain>
    </source>
</reference>
<dbReference type="PROSITE" id="PS00086">
    <property type="entry name" value="CYTOCHROME_P450"/>
    <property type="match status" value="1"/>
</dbReference>
<keyword evidence="4" id="KW-1185">Reference proteome</keyword>
<keyword evidence="2" id="KW-0479">Metal-binding</keyword>
<dbReference type="PATRIC" id="fig|512565.3.peg.1741"/>
<comment type="similarity">
    <text evidence="1 2">Belongs to the cytochrome P450 family.</text>
</comment>
<keyword evidence="2" id="KW-0349">Heme</keyword>
<name>I0H1R2_ACTM4</name>
<evidence type="ECO:0000313" key="4">
    <source>
        <dbReference type="Proteomes" id="UP000007882"/>
    </source>
</evidence>
<dbReference type="HOGENOM" id="CLU_638788_0_0_11"/>
<dbReference type="SUPFAM" id="SSF48264">
    <property type="entry name" value="Cytochrome P450"/>
    <property type="match status" value="1"/>
</dbReference>
<dbReference type="Pfam" id="PF00067">
    <property type="entry name" value="p450"/>
    <property type="match status" value="1"/>
</dbReference>